<dbReference type="PANTHER" id="PTHR33365">
    <property type="entry name" value="YALI0B05434P"/>
    <property type="match status" value="1"/>
</dbReference>
<dbReference type="Proteomes" id="UP000225277">
    <property type="component" value="Unassembled WGS sequence"/>
</dbReference>
<evidence type="ECO:0000256" key="3">
    <source>
        <dbReference type="ARBA" id="ARBA00035112"/>
    </source>
</evidence>
<proteinExistence type="inferred from homology"/>
<evidence type="ECO:0000256" key="5">
    <source>
        <dbReference type="SAM" id="Phobius"/>
    </source>
</evidence>
<reference evidence="6 7" key="1">
    <citation type="submission" date="2016-03" db="EMBL/GenBank/DDBJ databases">
        <authorList>
            <person name="Ploux O."/>
        </authorList>
    </citation>
    <scope>NUCLEOTIDE SEQUENCE [LARGE SCALE GENOMIC DNA]</scope>
    <source>
        <strain evidence="6 7">URUG2</strain>
    </source>
</reference>
<evidence type="ECO:0000313" key="6">
    <source>
        <dbReference type="EMBL" id="CZT25535.1"/>
    </source>
</evidence>
<keyword evidence="2" id="KW-0560">Oxidoreductase</keyword>
<keyword evidence="5" id="KW-1133">Transmembrane helix</keyword>
<dbReference type="Pfam" id="PF11807">
    <property type="entry name" value="UstYa"/>
    <property type="match status" value="1"/>
</dbReference>
<keyword evidence="5" id="KW-0812">Transmembrane</keyword>
<comment type="similarity">
    <text evidence="3">Belongs to the ustYa family.</text>
</comment>
<feature type="transmembrane region" description="Helical" evidence="5">
    <location>
        <begin position="30"/>
        <end position="55"/>
    </location>
</feature>
<name>A0A2D3VHK1_9PEZI</name>
<dbReference type="EMBL" id="FJUY01000028">
    <property type="protein sequence ID" value="CZT25535.1"/>
    <property type="molecule type" value="Genomic_DNA"/>
</dbReference>
<evidence type="ECO:0000313" key="7">
    <source>
        <dbReference type="Proteomes" id="UP000225277"/>
    </source>
</evidence>
<organism evidence="6 7">
    <name type="scientific">Ramularia collo-cygni</name>
    <dbReference type="NCBI Taxonomy" id="112498"/>
    <lineage>
        <taxon>Eukaryota</taxon>
        <taxon>Fungi</taxon>
        <taxon>Dikarya</taxon>
        <taxon>Ascomycota</taxon>
        <taxon>Pezizomycotina</taxon>
        <taxon>Dothideomycetes</taxon>
        <taxon>Dothideomycetidae</taxon>
        <taxon>Mycosphaerellales</taxon>
        <taxon>Mycosphaerellaceae</taxon>
        <taxon>Ramularia</taxon>
    </lineage>
</organism>
<evidence type="ECO:0000256" key="1">
    <source>
        <dbReference type="ARBA" id="ARBA00004685"/>
    </source>
</evidence>
<gene>
    <name evidence="6" type="ORF">RCC_11268</name>
</gene>
<dbReference type="RefSeq" id="XP_023632258.1">
    <property type="nucleotide sequence ID" value="XM_023776490.1"/>
</dbReference>
<dbReference type="OrthoDB" id="3687641at2759"/>
<dbReference type="AlphaFoldDB" id="A0A2D3VHK1"/>
<dbReference type="GO" id="GO:0043386">
    <property type="term" value="P:mycotoxin biosynthetic process"/>
    <property type="evidence" value="ECO:0007669"/>
    <property type="project" value="InterPro"/>
</dbReference>
<keyword evidence="7" id="KW-1185">Reference proteome</keyword>
<sequence length="257" mass="28549">MEKYTKVLSSESEDEPSPTFRERKRQRKCLSLPAILIGMLAGSLMFNVVLLSLLWRAAEHSNSCQPVRNLAEEVNGLIPKVPLKTVVFRKAPEYIPYDQKMNYTEKDQLVATTWKKAFMPEGRGFLTVDNPEDYVLVAPLTTPNGTAVNMYGMAAFHGVHCLGLIFRAYLASTHGHKLPASLAVEHVYHCFDYVRQSLMCAGDMALEGITPGSNITDRTLGLGATHICKDWDALMDLADELAKPLDVIYDQVIASEG</sequence>
<dbReference type="GO" id="GO:0016491">
    <property type="term" value="F:oxidoreductase activity"/>
    <property type="evidence" value="ECO:0007669"/>
    <property type="project" value="UniProtKB-KW"/>
</dbReference>
<dbReference type="InterPro" id="IPR021765">
    <property type="entry name" value="UstYa-like"/>
</dbReference>
<feature type="region of interest" description="Disordered" evidence="4">
    <location>
        <begin position="1"/>
        <end position="23"/>
    </location>
</feature>
<dbReference type="GeneID" id="35606294"/>
<accession>A0A2D3VHK1</accession>
<evidence type="ECO:0000256" key="4">
    <source>
        <dbReference type="SAM" id="MobiDB-lite"/>
    </source>
</evidence>
<comment type="pathway">
    <text evidence="1">Mycotoxin biosynthesis.</text>
</comment>
<keyword evidence="5" id="KW-0472">Membrane</keyword>
<dbReference type="PANTHER" id="PTHR33365:SF11">
    <property type="entry name" value="TAT PATHWAY SIGNAL SEQUENCE"/>
    <property type="match status" value="1"/>
</dbReference>
<evidence type="ECO:0000256" key="2">
    <source>
        <dbReference type="ARBA" id="ARBA00023002"/>
    </source>
</evidence>
<protein>
    <recommendedName>
        <fullName evidence="8">Oxidase ustYa</fullName>
    </recommendedName>
</protein>
<evidence type="ECO:0008006" key="8">
    <source>
        <dbReference type="Google" id="ProtNLM"/>
    </source>
</evidence>